<evidence type="ECO:0000313" key="6">
    <source>
        <dbReference type="Proteomes" id="UP000179627"/>
    </source>
</evidence>
<evidence type="ECO:0000256" key="2">
    <source>
        <dbReference type="ARBA" id="ARBA00007639"/>
    </source>
</evidence>
<dbReference type="EMBL" id="MBLM01000180">
    <property type="protein sequence ID" value="OHV28136.1"/>
    <property type="molecule type" value="Genomic_DNA"/>
</dbReference>
<keyword evidence="6" id="KW-1185">Reference proteome</keyword>
<dbReference type="Pfam" id="PF13407">
    <property type="entry name" value="Peripla_BP_4"/>
    <property type="match status" value="1"/>
</dbReference>
<dbReference type="GO" id="GO:0030246">
    <property type="term" value="F:carbohydrate binding"/>
    <property type="evidence" value="ECO:0007669"/>
    <property type="project" value="UniProtKB-ARBA"/>
</dbReference>
<comment type="caution">
    <text evidence="5">The sequence shown here is derived from an EMBL/GenBank/DDBJ whole genome shotgun (WGS) entry which is preliminary data.</text>
</comment>
<evidence type="ECO:0000313" key="5">
    <source>
        <dbReference type="EMBL" id="OHV28136.1"/>
    </source>
</evidence>
<dbReference type="InterPro" id="IPR025997">
    <property type="entry name" value="SBP_2_dom"/>
</dbReference>
<evidence type="ECO:0000256" key="3">
    <source>
        <dbReference type="ARBA" id="ARBA00022729"/>
    </source>
</evidence>
<dbReference type="PANTHER" id="PTHR46847:SF1">
    <property type="entry name" value="D-ALLOSE-BINDING PERIPLASMIC PROTEIN-RELATED"/>
    <property type="match status" value="1"/>
</dbReference>
<comment type="similarity">
    <text evidence="2">Belongs to the bacterial solute-binding protein 2 family.</text>
</comment>
<dbReference type="InterPro" id="IPR028082">
    <property type="entry name" value="Peripla_BP_I"/>
</dbReference>
<feature type="domain" description="Periplasmic binding protein" evidence="4">
    <location>
        <begin position="40"/>
        <end position="287"/>
    </location>
</feature>
<name>A0A1S1Q3G2_9ACTN</name>
<comment type="subcellular location">
    <subcellularLocation>
        <location evidence="1">Cell envelope</location>
    </subcellularLocation>
</comment>
<evidence type="ECO:0000259" key="4">
    <source>
        <dbReference type="Pfam" id="PF13407"/>
    </source>
</evidence>
<reference evidence="6" key="1">
    <citation type="submission" date="2016-07" db="EMBL/GenBank/DDBJ databases">
        <title>Sequence Frankia sp. strain CcI1.17.</title>
        <authorList>
            <person name="Ghodhbane-Gtari F."/>
            <person name="Swanson E."/>
            <person name="Gueddou A."/>
            <person name="Morris K."/>
            <person name="Hezbri K."/>
            <person name="Ktari A."/>
            <person name="Nouioui I."/>
            <person name="Abebe-Akele F."/>
            <person name="Simpson S."/>
            <person name="Thomas K."/>
            <person name="Gtari M."/>
            <person name="Tisa L.S."/>
            <person name="Hurst S."/>
        </authorList>
    </citation>
    <scope>NUCLEOTIDE SEQUENCE [LARGE SCALE GENOMIC DNA]</scope>
    <source>
        <strain evidence="6">Cc1.17</strain>
    </source>
</reference>
<organism evidence="5 6">
    <name type="scientific">Parafrankia colletiae</name>
    <dbReference type="NCBI Taxonomy" id="573497"/>
    <lineage>
        <taxon>Bacteria</taxon>
        <taxon>Bacillati</taxon>
        <taxon>Actinomycetota</taxon>
        <taxon>Actinomycetes</taxon>
        <taxon>Frankiales</taxon>
        <taxon>Frankiaceae</taxon>
        <taxon>Parafrankia</taxon>
    </lineage>
</organism>
<dbReference type="GO" id="GO:0030313">
    <property type="term" value="C:cell envelope"/>
    <property type="evidence" value="ECO:0007669"/>
    <property type="project" value="UniProtKB-SubCell"/>
</dbReference>
<dbReference type="PANTHER" id="PTHR46847">
    <property type="entry name" value="D-ALLOSE-BINDING PERIPLASMIC PROTEIN-RELATED"/>
    <property type="match status" value="1"/>
</dbReference>
<dbReference type="Gene3D" id="3.40.50.2300">
    <property type="match status" value="2"/>
</dbReference>
<dbReference type="AlphaFoldDB" id="A0A1S1Q3G2"/>
<sequence>MAPTADSAYKDPGPAVTGVSSLAGKTVWYIPLSSQITTTQLVQTSLAEALGTAHIDVHACSGDANPSTIAGCITSAINGKAAGVVFDSIVAGFVAEGIRQLKAAHIPVVIANEPNPDGDSPGDASLAYVPGNPMQALQVLAQWIAEDSHGKAAVLINEVTDAPPPIAYVQNGFIPALKSACSSCTVTVNKIQSANYSLIPSSTSAALISNPTTDYVVSEFDAFAAPTQQGVQQTGKLNAVKGASAGGLLAQLQTLKSGTFLRADVGTNFAYQGWAMADQLLRLLTGAAPITYQVPLRLFTAANIGSLDLTNQAQISGDWYGSTAYKQMFTRLWGLGN</sequence>
<gene>
    <name evidence="5" type="ORF">CC117_30610</name>
</gene>
<accession>A0A1S1Q3G2</accession>
<proteinExistence type="inferred from homology"/>
<evidence type="ECO:0000256" key="1">
    <source>
        <dbReference type="ARBA" id="ARBA00004196"/>
    </source>
</evidence>
<protein>
    <recommendedName>
        <fullName evidence="4">Periplasmic binding protein domain-containing protein</fullName>
    </recommendedName>
</protein>
<dbReference type="Proteomes" id="UP000179627">
    <property type="component" value="Unassembled WGS sequence"/>
</dbReference>
<dbReference type="SUPFAM" id="SSF53822">
    <property type="entry name" value="Periplasmic binding protein-like I"/>
    <property type="match status" value="1"/>
</dbReference>
<keyword evidence="3" id="KW-0732">Signal</keyword>